<protein>
    <submittedName>
        <fullName evidence="8">SJCHGC07066 protein</fullName>
    </submittedName>
</protein>
<proteinExistence type="evidence at transcript level"/>
<dbReference type="EMBL" id="AY814892">
    <property type="protein sequence ID" value="AAW26624.1"/>
    <property type="molecule type" value="mRNA"/>
</dbReference>
<keyword evidence="6" id="KW-0325">Glycoprotein</keyword>
<dbReference type="GO" id="GO:0045879">
    <property type="term" value="P:negative regulation of smoothened signaling pathway"/>
    <property type="evidence" value="ECO:0007669"/>
    <property type="project" value="TreeGrafter"/>
</dbReference>
<keyword evidence="5 7" id="KW-0472">Membrane</keyword>
<evidence type="ECO:0000256" key="5">
    <source>
        <dbReference type="ARBA" id="ARBA00023136"/>
    </source>
</evidence>
<evidence type="ECO:0000256" key="7">
    <source>
        <dbReference type="SAM" id="Phobius"/>
    </source>
</evidence>
<comment type="similarity">
    <text evidence="2">Belongs to the patched family.</text>
</comment>
<name>Q5DC32_SCHJA</name>
<sequence length="276" mass="30083">MDSQLDLVQQVRHITETATIQGVPAFPTGVPFTFAEHYIYLVRETAIAFGIFCSIILIMGLIFFSSPITVLLLLVIGAVGGACSAIIGLVILNLALNPISACLLLVSSGLGTRISIGFLGSWPVSHLYADSSPSQSSRKTFLCQPSSSSYGCATLHPIHFCTRVQQSRHDLKQATLSKSPLPSSVLNMNISVSKRRHLARAQIVRMLSNHFTAAFHATVGLLLSLSLLIAARVQFIADYFFRLIVIVSFVCLFNAMCLIPTICYLIGPLHNRIQIH</sequence>
<evidence type="ECO:0000256" key="2">
    <source>
        <dbReference type="ARBA" id="ARBA00005585"/>
    </source>
</evidence>
<comment type="subcellular location">
    <subcellularLocation>
        <location evidence="1">Membrane</location>
        <topology evidence="1">Multi-pass membrane protein</topology>
    </subcellularLocation>
</comment>
<evidence type="ECO:0000256" key="4">
    <source>
        <dbReference type="ARBA" id="ARBA00022989"/>
    </source>
</evidence>
<evidence type="ECO:0000256" key="6">
    <source>
        <dbReference type="ARBA" id="ARBA00023180"/>
    </source>
</evidence>
<dbReference type="PANTHER" id="PTHR46022">
    <property type="entry name" value="PROTEIN PATCHED"/>
    <property type="match status" value="1"/>
</dbReference>
<evidence type="ECO:0000256" key="1">
    <source>
        <dbReference type="ARBA" id="ARBA00004141"/>
    </source>
</evidence>
<reference evidence="8" key="2">
    <citation type="journal article" date="2006" name="PLoS Pathog.">
        <title>New perspectives on host-parasite interplay by comparative transcriptomic and proteomic analyses of Schistosoma japonicum.</title>
        <authorList>
            <person name="Liu F."/>
            <person name="Lu J."/>
            <person name="Hu W."/>
            <person name="Wang S.Y."/>
            <person name="Cui S.J."/>
            <person name="Chi M."/>
            <person name="Yan Q."/>
            <person name="Wang X.R."/>
            <person name="Song H.D."/>
            <person name="Xu X.N."/>
            <person name="Wang J.J."/>
            <person name="Zhang X.L."/>
            <person name="Zhang X."/>
            <person name="Wang Z.Q."/>
            <person name="Xue C.L."/>
            <person name="Brindley P.J."/>
            <person name="McManus D.P."/>
            <person name="Yang P.Y."/>
            <person name="Feng Z."/>
            <person name="Chen Z."/>
            <person name="Han Z.G."/>
        </authorList>
    </citation>
    <scope>NUCLEOTIDE SEQUENCE</scope>
</reference>
<evidence type="ECO:0000256" key="3">
    <source>
        <dbReference type="ARBA" id="ARBA00022692"/>
    </source>
</evidence>
<dbReference type="AlphaFoldDB" id="Q5DC32"/>
<dbReference type="GO" id="GO:0005119">
    <property type="term" value="F:smoothened binding"/>
    <property type="evidence" value="ECO:0007669"/>
    <property type="project" value="TreeGrafter"/>
</dbReference>
<dbReference type="SUPFAM" id="SSF82866">
    <property type="entry name" value="Multidrug efflux transporter AcrB transmembrane domain"/>
    <property type="match status" value="1"/>
</dbReference>
<organism evidence="8">
    <name type="scientific">Schistosoma japonicum</name>
    <name type="common">Blood fluke</name>
    <dbReference type="NCBI Taxonomy" id="6182"/>
    <lineage>
        <taxon>Eukaryota</taxon>
        <taxon>Metazoa</taxon>
        <taxon>Spiralia</taxon>
        <taxon>Lophotrochozoa</taxon>
        <taxon>Platyhelminthes</taxon>
        <taxon>Trematoda</taxon>
        <taxon>Digenea</taxon>
        <taxon>Strigeidida</taxon>
        <taxon>Schistosomatoidea</taxon>
        <taxon>Schistosomatidae</taxon>
        <taxon>Schistosoma</taxon>
    </lineage>
</organism>
<feature type="transmembrane region" description="Helical" evidence="7">
    <location>
        <begin position="46"/>
        <end position="64"/>
    </location>
</feature>
<feature type="transmembrane region" description="Helical" evidence="7">
    <location>
        <begin position="213"/>
        <end position="233"/>
    </location>
</feature>
<keyword evidence="3 7" id="KW-0812">Transmembrane</keyword>
<dbReference type="GO" id="GO:0097108">
    <property type="term" value="F:hedgehog family protein binding"/>
    <property type="evidence" value="ECO:0007669"/>
    <property type="project" value="TreeGrafter"/>
</dbReference>
<dbReference type="GO" id="GO:0008158">
    <property type="term" value="F:hedgehog receptor activity"/>
    <property type="evidence" value="ECO:0007669"/>
    <property type="project" value="TreeGrafter"/>
</dbReference>
<accession>Q5DC32</accession>
<feature type="transmembrane region" description="Helical" evidence="7">
    <location>
        <begin position="71"/>
        <end position="92"/>
    </location>
</feature>
<dbReference type="GO" id="GO:0005886">
    <property type="term" value="C:plasma membrane"/>
    <property type="evidence" value="ECO:0007669"/>
    <property type="project" value="TreeGrafter"/>
</dbReference>
<dbReference type="PANTHER" id="PTHR46022:SF1">
    <property type="entry name" value="PROTEIN PATCHED"/>
    <property type="match status" value="1"/>
</dbReference>
<feature type="transmembrane region" description="Helical" evidence="7">
    <location>
        <begin position="239"/>
        <end position="266"/>
    </location>
</feature>
<reference evidence="8" key="1">
    <citation type="submission" date="2004-11" db="EMBL/GenBank/DDBJ databases">
        <title>The full-length cDNA sequences of Schistosoma japonicum genes.</title>
        <authorList>
            <person name="Han Z."/>
        </authorList>
    </citation>
    <scope>NUCLEOTIDE SEQUENCE</scope>
</reference>
<keyword evidence="4 7" id="KW-1133">Transmembrane helix</keyword>
<evidence type="ECO:0000313" key="8">
    <source>
        <dbReference type="EMBL" id="AAW26624.1"/>
    </source>
</evidence>